<comment type="caution">
    <text evidence="2">The sequence shown here is derived from an EMBL/GenBank/DDBJ whole genome shotgun (WGS) entry which is preliminary data.</text>
</comment>
<evidence type="ECO:0000313" key="3">
    <source>
        <dbReference type="Proteomes" id="UP001188597"/>
    </source>
</evidence>
<gene>
    <name evidence="2" type="ORF">RJ639_044534</name>
</gene>
<dbReference type="Pfam" id="PF03732">
    <property type="entry name" value="Retrotrans_gag"/>
    <property type="match status" value="1"/>
</dbReference>
<dbReference type="AlphaFoldDB" id="A0AA89B338"/>
<dbReference type="Proteomes" id="UP001188597">
    <property type="component" value="Unassembled WGS sequence"/>
</dbReference>
<organism evidence="2 3">
    <name type="scientific">Escallonia herrerae</name>
    <dbReference type="NCBI Taxonomy" id="1293975"/>
    <lineage>
        <taxon>Eukaryota</taxon>
        <taxon>Viridiplantae</taxon>
        <taxon>Streptophyta</taxon>
        <taxon>Embryophyta</taxon>
        <taxon>Tracheophyta</taxon>
        <taxon>Spermatophyta</taxon>
        <taxon>Magnoliopsida</taxon>
        <taxon>eudicotyledons</taxon>
        <taxon>Gunneridae</taxon>
        <taxon>Pentapetalae</taxon>
        <taxon>asterids</taxon>
        <taxon>campanulids</taxon>
        <taxon>Escalloniales</taxon>
        <taxon>Escalloniaceae</taxon>
        <taxon>Escallonia</taxon>
    </lineage>
</organism>
<keyword evidence="3" id="KW-1185">Reference proteome</keyword>
<sequence length="127" mass="15626">MLPRRKKMPGFRSYEGMREVMQVDNFFWHLEWYFEALDIDNEEEKVQTVVMCLTDTTALWWRRRYTDGCDINTWENFKHELKRQLYLESIKDMAMINLQRQRQKGGMCEYVKEHSTLMLEILEMSER</sequence>
<dbReference type="EMBL" id="JAVXUP010000663">
    <property type="protein sequence ID" value="KAK3023312.1"/>
    <property type="molecule type" value="Genomic_DNA"/>
</dbReference>
<evidence type="ECO:0000259" key="1">
    <source>
        <dbReference type="Pfam" id="PF03732"/>
    </source>
</evidence>
<name>A0AA89B338_9ASTE</name>
<proteinExistence type="predicted"/>
<evidence type="ECO:0000313" key="2">
    <source>
        <dbReference type="EMBL" id="KAK3023312.1"/>
    </source>
</evidence>
<protein>
    <recommendedName>
        <fullName evidence="1">Retrotransposon gag domain-containing protein</fullName>
    </recommendedName>
</protein>
<accession>A0AA89B338</accession>
<reference evidence="2" key="1">
    <citation type="submission" date="2022-12" db="EMBL/GenBank/DDBJ databases">
        <title>Draft genome assemblies for two species of Escallonia (Escalloniales).</title>
        <authorList>
            <person name="Chanderbali A."/>
            <person name="Dervinis C."/>
            <person name="Anghel I."/>
            <person name="Soltis D."/>
            <person name="Soltis P."/>
            <person name="Zapata F."/>
        </authorList>
    </citation>
    <scope>NUCLEOTIDE SEQUENCE</scope>
    <source>
        <strain evidence="2">UCBG64.0493</strain>
        <tissue evidence="2">Leaf</tissue>
    </source>
</reference>
<dbReference type="InterPro" id="IPR005162">
    <property type="entry name" value="Retrotrans_gag_dom"/>
</dbReference>
<feature type="domain" description="Retrotransposon gag" evidence="1">
    <location>
        <begin position="49"/>
        <end position="122"/>
    </location>
</feature>